<dbReference type="Proteomes" id="UP000034581">
    <property type="component" value="Unassembled WGS sequence"/>
</dbReference>
<protein>
    <recommendedName>
        <fullName evidence="2">Acyltransferase 3 domain-containing protein</fullName>
    </recommendedName>
</protein>
<reference evidence="3 4" key="1">
    <citation type="journal article" date="2015" name="Nature">
        <title>rRNA introns, odd ribosomes, and small enigmatic genomes across a large radiation of phyla.</title>
        <authorList>
            <person name="Brown C.T."/>
            <person name="Hug L.A."/>
            <person name="Thomas B.C."/>
            <person name="Sharon I."/>
            <person name="Castelle C.J."/>
            <person name="Singh A."/>
            <person name="Wilkins M.J."/>
            <person name="Williams K.H."/>
            <person name="Banfield J.F."/>
        </authorList>
    </citation>
    <scope>NUCLEOTIDE SEQUENCE [LARGE SCALE GENOMIC DNA]</scope>
</reference>
<dbReference type="Pfam" id="PF01757">
    <property type="entry name" value="Acyl_transf_3"/>
    <property type="match status" value="1"/>
</dbReference>
<keyword evidence="1" id="KW-0472">Membrane</keyword>
<feature type="domain" description="Acyltransferase 3" evidence="2">
    <location>
        <begin position="31"/>
        <end position="367"/>
    </location>
</feature>
<feature type="transmembrane region" description="Helical" evidence="1">
    <location>
        <begin position="254"/>
        <end position="272"/>
    </location>
</feature>
<dbReference type="EMBL" id="LBQB01000008">
    <property type="protein sequence ID" value="KKP69249.1"/>
    <property type="molecule type" value="Genomic_DNA"/>
</dbReference>
<gene>
    <name evidence="3" type="ORF">UR67_C0008G0005</name>
</gene>
<dbReference type="GO" id="GO:0005975">
    <property type="term" value="P:carbohydrate metabolic process"/>
    <property type="evidence" value="ECO:0007669"/>
    <property type="project" value="InterPro"/>
</dbReference>
<evidence type="ECO:0000256" key="1">
    <source>
        <dbReference type="SAM" id="Phobius"/>
    </source>
</evidence>
<dbReference type="Gene3D" id="3.20.20.370">
    <property type="entry name" value="Glycoside hydrolase/deacetylase"/>
    <property type="match status" value="1"/>
</dbReference>
<keyword evidence="1" id="KW-1133">Transmembrane helix</keyword>
<feature type="transmembrane region" description="Helical" evidence="1">
    <location>
        <begin position="59"/>
        <end position="86"/>
    </location>
</feature>
<feature type="transmembrane region" description="Helical" evidence="1">
    <location>
        <begin position="175"/>
        <end position="195"/>
    </location>
</feature>
<feature type="transmembrane region" description="Helical" evidence="1">
    <location>
        <begin position="215"/>
        <end position="233"/>
    </location>
</feature>
<comment type="caution">
    <text evidence="3">The sequence shown here is derived from an EMBL/GenBank/DDBJ whole genome shotgun (WGS) entry which is preliminary data.</text>
</comment>
<dbReference type="SUPFAM" id="SSF88713">
    <property type="entry name" value="Glycoside hydrolase/deacetylase"/>
    <property type="match status" value="1"/>
</dbReference>
<feature type="transmembrane region" description="Helical" evidence="1">
    <location>
        <begin position="150"/>
        <end position="168"/>
    </location>
</feature>
<evidence type="ECO:0000313" key="4">
    <source>
        <dbReference type="Proteomes" id="UP000034581"/>
    </source>
</evidence>
<feature type="transmembrane region" description="Helical" evidence="1">
    <location>
        <begin position="35"/>
        <end position="53"/>
    </location>
</feature>
<feature type="transmembrane region" description="Helical" evidence="1">
    <location>
        <begin position="351"/>
        <end position="372"/>
    </location>
</feature>
<proteinExistence type="predicted"/>
<name>A0A0G0BIE1_UNCC3</name>
<dbReference type="GO" id="GO:0016747">
    <property type="term" value="F:acyltransferase activity, transferring groups other than amino-acyl groups"/>
    <property type="evidence" value="ECO:0007669"/>
    <property type="project" value="InterPro"/>
</dbReference>
<feature type="transmembrane region" description="Helical" evidence="1">
    <location>
        <begin position="107"/>
        <end position="130"/>
    </location>
</feature>
<keyword evidence="1" id="KW-0812">Transmembrane</keyword>
<sequence length="969" mass="113015">MSFCFEFTIENKLFRMNESHNQQSLNIKREDSLDFIRGISVIFMILAHGIFFFHDSSNLILTTIARTGNIICFTMFLFVSGASLYYGYLQNNTVLKEKTKKFFSRTFYLLIGFYILAFVVRANIFSIYPIDLRKITAIFIFQDVPNFTEFLFPFIFLSFSSIVLRKIYRKLSSSLLLTAVISIIFYFLGMLLYTLNIPSPYKEIKALFVGDASLLYFPLFQYLPVFLFGIYWGRYLFHTTSLSIRESLELKAGIILTIFIIFASFISNQYYLPLLEPLHRWPPSINFLALGVVSVFLLYLIYDNTKKIKPFDLFWEVMNYFGRDAFDLFIVHLLLLFLYQNLGGRQFTSPITVTLLLFVLFILSAFISSLNWKISPSIFRLPRLNPSGKGKYRPKKRHFILAFTLIGIVIWNLNYGKGTLFGSTIDPSRIFQRNIEPLPSVTLEIIDNGELPWFNQNYNYFKQLDVQNISSIVAINDSTSIALTFNHQEMVEKEQSKENGTDLLLVYFLDNHYFQIPFKIENSGTTNTTITFNLKEKIYPLKNDNRYFLYYGTDFPIAKNNFNNQSDNISNYKIILADSYHQKYLTTIDRQWYTKNAPKKYGLSSLIFTVEVRSNETEDLYYQIPEAGIREKLQEIGTQKYQAVIDLQKINYNTYTIFCENEQSIPLGSKQQFYLSAPVYVAWTFDWEGFDVNQSYLDAITAQVNRHYNIPLTHFFNPRIYLPSVVSAERANYLTSFVKQRQEIYGDEVQLHLHMHYDLIEASGVSVRKESKWGKNTDGYDVLTTSYTEEELGKIIAWAIKQFQVHGFSNPSGYRAGGWFADEKVLQVLQNQGFKYDASGREKYLWGGILTSPWDLNSLSQPFYPDKNNQNITSNNTFNILEIPNNGADSWAYSGENMLNRFYQNYDHPIIDTPKAVVYLSHPQWFQSKESQDEAKMELILNSIDDHLYSEDKGPVFYVTMNDIYELWK</sequence>
<dbReference type="InterPro" id="IPR002656">
    <property type="entry name" value="Acyl_transf_3_dom"/>
</dbReference>
<feature type="transmembrane region" description="Helical" evidence="1">
    <location>
        <begin position="321"/>
        <end position="339"/>
    </location>
</feature>
<evidence type="ECO:0000259" key="2">
    <source>
        <dbReference type="Pfam" id="PF01757"/>
    </source>
</evidence>
<dbReference type="STRING" id="1618350.UR67_C0008G0005"/>
<dbReference type="InterPro" id="IPR011330">
    <property type="entry name" value="Glyco_hydro/deAcase_b/a-brl"/>
</dbReference>
<organism evidence="3 4">
    <name type="scientific">candidate division CPR3 bacterium GW2011_GWF2_35_18</name>
    <dbReference type="NCBI Taxonomy" id="1618350"/>
    <lineage>
        <taxon>Bacteria</taxon>
        <taxon>Bacteria division CPR3</taxon>
    </lineage>
</organism>
<dbReference type="AlphaFoldDB" id="A0A0G0BIE1"/>
<evidence type="ECO:0000313" key="3">
    <source>
        <dbReference type="EMBL" id="KKP69249.1"/>
    </source>
</evidence>
<accession>A0A0G0BIE1</accession>
<feature type="transmembrane region" description="Helical" evidence="1">
    <location>
        <begin position="399"/>
        <end position="416"/>
    </location>
</feature>
<feature type="transmembrane region" description="Helical" evidence="1">
    <location>
        <begin position="284"/>
        <end position="301"/>
    </location>
</feature>